<dbReference type="InParanoid" id="A0A0C3IQ66"/>
<dbReference type="PROSITE" id="PS50294">
    <property type="entry name" value="WD_REPEATS_REGION"/>
    <property type="match status" value="3"/>
</dbReference>
<evidence type="ECO:0000313" key="8">
    <source>
        <dbReference type="Proteomes" id="UP000054217"/>
    </source>
</evidence>
<feature type="region of interest" description="Disordered" evidence="5">
    <location>
        <begin position="108"/>
        <end position="156"/>
    </location>
</feature>
<dbReference type="HOGENOM" id="CLU_000288_6_0_1"/>
<evidence type="ECO:0000259" key="6">
    <source>
        <dbReference type="Pfam" id="PF24883"/>
    </source>
</evidence>
<name>A0A0C3IQ66_PISTI</name>
<evidence type="ECO:0000256" key="1">
    <source>
        <dbReference type="ARBA" id="ARBA00022574"/>
    </source>
</evidence>
<dbReference type="InterPro" id="IPR056884">
    <property type="entry name" value="NPHP3-like_N"/>
</dbReference>
<protein>
    <recommendedName>
        <fullName evidence="6">Nephrocystin 3-like N-terminal domain-containing protein</fullName>
    </recommendedName>
</protein>
<evidence type="ECO:0000256" key="3">
    <source>
        <dbReference type="PROSITE-ProRule" id="PRU00221"/>
    </source>
</evidence>
<dbReference type="InterPro" id="IPR019775">
    <property type="entry name" value="WD40_repeat_CS"/>
</dbReference>
<evidence type="ECO:0000256" key="4">
    <source>
        <dbReference type="SAM" id="Coils"/>
    </source>
</evidence>
<dbReference type="Gene3D" id="2.130.10.10">
    <property type="entry name" value="YVTN repeat-like/Quinoprotein amine dehydrogenase"/>
    <property type="match status" value="2"/>
</dbReference>
<dbReference type="Gene3D" id="3.40.50.300">
    <property type="entry name" value="P-loop containing nucleotide triphosphate hydrolases"/>
    <property type="match status" value="1"/>
</dbReference>
<accession>A0A0C3IQ66</accession>
<dbReference type="EMBL" id="KN832008">
    <property type="protein sequence ID" value="KIN99097.1"/>
    <property type="molecule type" value="Genomic_DNA"/>
</dbReference>
<dbReference type="OrthoDB" id="163438at2759"/>
<gene>
    <name evidence="7" type="ORF">M404DRAFT_821159</name>
</gene>
<dbReference type="PRINTS" id="PR00320">
    <property type="entry name" value="GPROTEINBRPT"/>
</dbReference>
<dbReference type="PROSITE" id="PS00678">
    <property type="entry name" value="WD_REPEATS_1"/>
    <property type="match status" value="3"/>
</dbReference>
<dbReference type="Proteomes" id="UP000054217">
    <property type="component" value="Unassembled WGS sequence"/>
</dbReference>
<dbReference type="InterPro" id="IPR020472">
    <property type="entry name" value="WD40_PAC1"/>
</dbReference>
<dbReference type="GO" id="GO:0000398">
    <property type="term" value="P:mRNA splicing, via spliceosome"/>
    <property type="evidence" value="ECO:0007669"/>
    <property type="project" value="TreeGrafter"/>
</dbReference>
<feature type="repeat" description="WD" evidence="3">
    <location>
        <begin position="1017"/>
        <end position="1058"/>
    </location>
</feature>
<feature type="compositionally biased region" description="Polar residues" evidence="5">
    <location>
        <begin position="62"/>
        <end position="76"/>
    </location>
</feature>
<proteinExistence type="predicted"/>
<dbReference type="SMART" id="SM00320">
    <property type="entry name" value="WD40"/>
    <property type="match status" value="4"/>
</dbReference>
<feature type="region of interest" description="Disordered" evidence="5">
    <location>
        <begin position="45"/>
        <end position="95"/>
    </location>
</feature>
<dbReference type="InterPro" id="IPR036322">
    <property type="entry name" value="WD40_repeat_dom_sf"/>
</dbReference>
<feature type="domain" description="Nephrocystin 3-like N-terminal" evidence="6">
    <location>
        <begin position="379"/>
        <end position="540"/>
    </location>
</feature>
<reference evidence="8" key="2">
    <citation type="submission" date="2015-01" db="EMBL/GenBank/DDBJ databases">
        <title>Evolutionary Origins and Diversification of the Mycorrhizal Mutualists.</title>
        <authorList>
            <consortium name="DOE Joint Genome Institute"/>
            <consortium name="Mycorrhizal Genomics Consortium"/>
            <person name="Kohler A."/>
            <person name="Kuo A."/>
            <person name="Nagy L.G."/>
            <person name="Floudas D."/>
            <person name="Copeland A."/>
            <person name="Barry K.W."/>
            <person name="Cichocki N."/>
            <person name="Veneault-Fourrey C."/>
            <person name="LaButti K."/>
            <person name="Lindquist E.A."/>
            <person name="Lipzen A."/>
            <person name="Lundell T."/>
            <person name="Morin E."/>
            <person name="Murat C."/>
            <person name="Riley R."/>
            <person name="Ohm R."/>
            <person name="Sun H."/>
            <person name="Tunlid A."/>
            <person name="Henrissat B."/>
            <person name="Grigoriev I.V."/>
            <person name="Hibbett D.S."/>
            <person name="Martin F."/>
        </authorList>
    </citation>
    <scope>NUCLEOTIDE SEQUENCE [LARGE SCALE GENOMIC DNA]</scope>
    <source>
        <strain evidence="8">Marx 270</strain>
    </source>
</reference>
<feature type="repeat" description="WD" evidence="3">
    <location>
        <begin position="974"/>
        <end position="1015"/>
    </location>
</feature>
<dbReference type="GO" id="GO:0017070">
    <property type="term" value="F:U6 snRNA binding"/>
    <property type="evidence" value="ECO:0007669"/>
    <property type="project" value="TreeGrafter"/>
</dbReference>
<dbReference type="STRING" id="870435.A0A0C3IQ66"/>
<evidence type="ECO:0000256" key="2">
    <source>
        <dbReference type="ARBA" id="ARBA00022737"/>
    </source>
</evidence>
<evidence type="ECO:0000256" key="5">
    <source>
        <dbReference type="SAM" id="MobiDB-lite"/>
    </source>
</evidence>
<keyword evidence="8" id="KW-1185">Reference proteome</keyword>
<dbReference type="Pfam" id="PF00400">
    <property type="entry name" value="WD40"/>
    <property type="match status" value="4"/>
</dbReference>
<dbReference type="InterPro" id="IPR015943">
    <property type="entry name" value="WD40/YVTN_repeat-like_dom_sf"/>
</dbReference>
<dbReference type="PROSITE" id="PS50082">
    <property type="entry name" value="WD_REPEATS_2"/>
    <property type="match status" value="3"/>
</dbReference>
<keyword evidence="1 3" id="KW-0853">WD repeat</keyword>
<organism evidence="7 8">
    <name type="scientific">Pisolithus tinctorius Marx 270</name>
    <dbReference type="NCBI Taxonomy" id="870435"/>
    <lineage>
        <taxon>Eukaryota</taxon>
        <taxon>Fungi</taxon>
        <taxon>Dikarya</taxon>
        <taxon>Basidiomycota</taxon>
        <taxon>Agaricomycotina</taxon>
        <taxon>Agaricomycetes</taxon>
        <taxon>Agaricomycetidae</taxon>
        <taxon>Boletales</taxon>
        <taxon>Sclerodermatineae</taxon>
        <taxon>Pisolithaceae</taxon>
        <taxon>Pisolithus</taxon>
    </lineage>
</organism>
<dbReference type="PANTHER" id="PTHR19846">
    <property type="entry name" value="WD40 REPEAT PROTEIN"/>
    <property type="match status" value="1"/>
</dbReference>
<reference evidence="7 8" key="1">
    <citation type="submission" date="2014-04" db="EMBL/GenBank/DDBJ databases">
        <authorList>
            <consortium name="DOE Joint Genome Institute"/>
            <person name="Kuo A."/>
            <person name="Kohler A."/>
            <person name="Costa M.D."/>
            <person name="Nagy L.G."/>
            <person name="Floudas D."/>
            <person name="Copeland A."/>
            <person name="Barry K.W."/>
            <person name="Cichocki N."/>
            <person name="Veneault-Fourrey C."/>
            <person name="LaButti K."/>
            <person name="Lindquist E.A."/>
            <person name="Lipzen A."/>
            <person name="Lundell T."/>
            <person name="Morin E."/>
            <person name="Murat C."/>
            <person name="Sun H."/>
            <person name="Tunlid A."/>
            <person name="Henrissat B."/>
            <person name="Grigoriev I.V."/>
            <person name="Hibbett D.S."/>
            <person name="Martin F."/>
            <person name="Nordberg H.P."/>
            <person name="Cantor M.N."/>
            <person name="Hua S.X."/>
        </authorList>
    </citation>
    <scope>NUCLEOTIDE SEQUENCE [LARGE SCALE GENOMIC DNA]</scope>
    <source>
        <strain evidence="7 8">Marx 270</strain>
    </source>
</reference>
<dbReference type="InterPro" id="IPR001680">
    <property type="entry name" value="WD40_rpt"/>
</dbReference>
<feature type="coiled-coil region" evidence="4">
    <location>
        <begin position="308"/>
        <end position="335"/>
    </location>
</feature>
<dbReference type="AlphaFoldDB" id="A0A0C3IQ66"/>
<evidence type="ECO:0000313" key="7">
    <source>
        <dbReference type="EMBL" id="KIN99097.1"/>
    </source>
</evidence>
<sequence length="1206" mass="132067">MRADSHPHVYARHSTQLLLERHCNLTHSHRNPTLSTYRFQTINSSMARLQPKKRRLPYIGKSPSSAPNVPPSQGQSEAPVGGIASNPGHSGHGFKGKLAAMKSRFIRCHRGPPSSSTDPIASEGAQEDREPRQVAQDVDTQGLPSKAGPEPDPALADDNLDIARQVFDSMKPIPRAGEIAVNTVAKASTAVADLQNLSSTYLQPLKIFNNVVTTIANVHPYAQIALGILTAASQLIITQANLDNAISELLKKVGSVYAFLSDNDTIKNIDTMRVPLAKIAQVINTCAQFIRDYSETTNFWKRLGKNIMSETQTAINEYTKTLDELMQQYRDCQVQDIQINVYRVLEDLNMEGMAYAGGAGLNTMKKCLENTRIEILQDIINWVNDTHPDTRRILWLHGQAGRGKSAIAHTIASWLEDVGGLGSCFCFARDRQAERREEKMLTTISHDLASYYPAFRRALGRVLAEHPSLKTTPDLLKQWQKLILEPLSEAAGSIVGNVVVVIDALDESGEISSRKRILSLLTSKEAANMPPNFRVLLTSRALPDIERALRDAMNARAMCLDDVPAELAQRDITLFVSKELLSLKGSIGPTEIQQIVHKSNGLFEWARLACEFVDPNRAFGQTVEERFRSLIAIPSDEGKTLLDGMYATILGSVVPKSGTPFLRFCSVMQQLLTMLEPLPLAALNHMRSLFPNEADHYDVVIILQFMAPVLGGIADGSSPVRPLHASFYDFLTDHSRSGVYFIDTSDSSNLAYASLQVLAKELRFNICRLENSYLSNSQIPDLPERIKSNIPQYLSYSCKFWAKHLKMAKFDSCLATSVQGIVESEKILFWIEALSLLGALGSAESSLATTARWLQGHAGCEVPAALAMDGVKFLQCFTTAISCSAPHLYLSALPFAPSTSLFSKQLMCKFSHLVKVAQGGLQDWPAVQLALQGHTDVVTSVAFSPDGNRIVSGSWDNTVRVWDAKSADQIGSPLKGHTDCVTSVAFSPNGNRIVSGSFDKTVRVWDATSGDQIGSPLKGHTDCVTSVAFSPNGNRIVSGSWDKTVRVWDAKSGDQIGIPLKAHTQDAHSVAFSSDANMIISGSVGEAFGISGDGNGHPTMLHGNATQIHGTHPICFSSVSSHALPDSGQLLDDHTLEDITQQVLLHPDGWIKGPQGRLLLWIPASLQTPFYSMQTKLIIPRGCCVELDLSQMVHGNKWQDCFKYIS</sequence>
<dbReference type="InterPro" id="IPR027417">
    <property type="entry name" value="P-loop_NTPase"/>
</dbReference>
<dbReference type="GO" id="GO:0046540">
    <property type="term" value="C:U4/U6 x U5 tri-snRNP complex"/>
    <property type="evidence" value="ECO:0007669"/>
    <property type="project" value="TreeGrafter"/>
</dbReference>
<dbReference type="Pfam" id="PF24883">
    <property type="entry name" value="NPHP3_N"/>
    <property type="match status" value="1"/>
</dbReference>
<dbReference type="SUPFAM" id="SSF50978">
    <property type="entry name" value="WD40 repeat-like"/>
    <property type="match status" value="1"/>
</dbReference>
<feature type="repeat" description="WD" evidence="3">
    <location>
        <begin position="931"/>
        <end position="972"/>
    </location>
</feature>
<dbReference type="CDD" id="cd00200">
    <property type="entry name" value="WD40"/>
    <property type="match status" value="1"/>
</dbReference>
<keyword evidence="2" id="KW-0677">Repeat</keyword>
<dbReference type="SUPFAM" id="SSF52540">
    <property type="entry name" value="P-loop containing nucleoside triphosphate hydrolases"/>
    <property type="match status" value="1"/>
</dbReference>
<dbReference type="PANTHER" id="PTHR19846:SF0">
    <property type="entry name" value="PRE-MRNA PROCESSING FACTOR 4"/>
    <property type="match status" value="1"/>
</dbReference>
<keyword evidence="4" id="KW-0175">Coiled coil</keyword>
<dbReference type="GO" id="GO:0030621">
    <property type="term" value="F:U4 snRNA binding"/>
    <property type="evidence" value="ECO:0007669"/>
    <property type="project" value="TreeGrafter"/>
</dbReference>